<dbReference type="PANTHER" id="PTHR43103">
    <property type="entry name" value="NUCLEOSIDE-DIPHOSPHATE-SUGAR EPIMERASE"/>
    <property type="match status" value="1"/>
</dbReference>
<dbReference type="SUPFAM" id="SSF51735">
    <property type="entry name" value="NAD(P)-binding Rossmann-fold domains"/>
    <property type="match status" value="1"/>
</dbReference>
<dbReference type="Gene3D" id="3.40.50.720">
    <property type="entry name" value="NAD(P)-binding Rossmann-like Domain"/>
    <property type="match status" value="1"/>
</dbReference>
<dbReference type="InterPro" id="IPR036291">
    <property type="entry name" value="NAD(P)-bd_dom_sf"/>
</dbReference>
<evidence type="ECO:0000259" key="4">
    <source>
        <dbReference type="Pfam" id="PF01370"/>
    </source>
</evidence>
<proteinExistence type="inferred from homology"/>
<dbReference type="PANTHER" id="PTHR43103:SF5">
    <property type="entry name" value="4-EPIMERASE, PUTATIVE (AFU_ORTHOLOGUE AFUA_7G00360)-RELATED"/>
    <property type="match status" value="1"/>
</dbReference>
<comment type="caution">
    <text evidence="5">The sequence shown here is derived from an EMBL/GenBank/DDBJ whole genome shotgun (WGS) entry which is preliminary data.</text>
</comment>
<dbReference type="Pfam" id="PF01370">
    <property type="entry name" value="Epimerase"/>
    <property type="match status" value="1"/>
</dbReference>
<evidence type="ECO:0000313" key="5">
    <source>
        <dbReference type="EMBL" id="KAF1047868.1"/>
    </source>
</evidence>
<sequence>MSGEKDSGAWQSARFSRLLLTGAAGGVGRALRPRLAGFADTVRVSDLARAMEAAGPAAAHEEALGCDLADRAAVDAMVAGCEAIIHLGGVSVERPFEEILDANIRGVFHIYEAARRHQVKRVIFASSNHVTGYYRQDQRIDAHDPRRPDGYYGLSKSYGEDMAQFYFDRYGVETVSIRIGSIFPEAKDRRMMASWMSLDDFEQLLRRALFIPDVGHTVVYGMSDNAYTWWDNRHAAHLGYTPKDSSEIFRAKVEAQPKPAPDDPVAVLQGGAFTTVGPFDPLAG</sequence>
<evidence type="ECO:0000256" key="1">
    <source>
        <dbReference type="ARBA" id="ARBA00007637"/>
    </source>
</evidence>
<dbReference type="EMBL" id="WNDX01000008">
    <property type="protein sequence ID" value="KAF1047868.1"/>
    <property type="molecule type" value="Genomic_DNA"/>
</dbReference>
<feature type="domain" description="NAD-dependent epimerase/dehydratase" evidence="4">
    <location>
        <begin position="19"/>
        <end position="192"/>
    </location>
</feature>
<reference evidence="6" key="1">
    <citation type="journal article" date="2020" name="MBio">
        <title>Horizontal gene transfer to a defensive symbiont with a reduced genome amongst a multipartite beetle microbiome.</title>
        <authorList>
            <person name="Waterworth S.C."/>
            <person name="Florez L.V."/>
            <person name="Rees E.R."/>
            <person name="Hertweck C."/>
            <person name="Kaltenpoth M."/>
            <person name="Kwan J.C."/>
        </authorList>
    </citation>
    <scope>NUCLEOTIDE SEQUENCE [LARGE SCALE GENOMIC DNA]</scope>
</reference>
<dbReference type="Proteomes" id="UP000462435">
    <property type="component" value="Unassembled WGS sequence"/>
</dbReference>
<name>A0A7V8G003_9BURK</name>
<dbReference type="GO" id="GO:0016491">
    <property type="term" value="F:oxidoreductase activity"/>
    <property type="evidence" value="ECO:0007669"/>
    <property type="project" value="UniProtKB-KW"/>
</dbReference>
<dbReference type="CDD" id="cd08946">
    <property type="entry name" value="SDR_e"/>
    <property type="match status" value="1"/>
</dbReference>
<keyword evidence="2" id="KW-0560">Oxidoreductase</keyword>
<dbReference type="InterPro" id="IPR001509">
    <property type="entry name" value="Epimerase_deHydtase"/>
</dbReference>
<evidence type="ECO:0000313" key="6">
    <source>
        <dbReference type="Proteomes" id="UP000462435"/>
    </source>
</evidence>
<keyword evidence="3" id="KW-0520">NAD</keyword>
<evidence type="ECO:0000256" key="3">
    <source>
        <dbReference type="ARBA" id="ARBA00023027"/>
    </source>
</evidence>
<evidence type="ECO:0000256" key="2">
    <source>
        <dbReference type="ARBA" id="ARBA00023002"/>
    </source>
</evidence>
<protein>
    <submittedName>
        <fullName evidence="5">Uronate dehydrogenase</fullName>
    </submittedName>
</protein>
<accession>A0A7V8G003</accession>
<dbReference type="AlphaFoldDB" id="A0A7V8G003"/>
<gene>
    <name evidence="5" type="primary">udh</name>
    <name evidence="5" type="ORF">GAK35_00488</name>
</gene>
<organism evidence="5 6">
    <name type="scientific">Herbaspirillum frisingense</name>
    <dbReference type="NCBI Taxonomy" id="92645"/>
    <lineage>
        <taxon>Bacteria</taxon>
        <taxon>Pseudomonadati</taxon>
        <taxon>Pseudomonadota</taxon>
        <taxon>Betaproteobacteria</taxon>
        <taxon>Burkholderiales</taxon>
        <taxon>Oxalobacteraceae</taxon>
        <taxon>Herbaspirillum</taxon>
    </lineage>
</organism>
<comment type="similarity">
    <text evidence="1">Belongs to the NAD(P)-dependent epimerase/dehydratase family.</text>
</comment>